<sequence>MTGQQLQWLVTYRADAHGIRIHGVHPSPADPSELSRLLHRAHRAGQEHYQLPADNAECARAHTLGAWARLEIGDGTLIARLQAQSLARGHAWEHHHPINQARGTSSTPAPAPDC</sequence>
<evidence type="ECO:0000256" key="1">
    <source>
        <dbReference type="SAM" id="MobiDB-lite"/>
    </source>
</evidence>
<dbReference type="RefSeq" id="WP_206966307.1">
    <property type="nucleotide sequence ID" value="NZ_JAFLRJ010000287.1"/>
</dbReference>
<organism evidence="2 3">
    <name type="scientific">Streptomyces beijiangensis</name>
    <dbReference type="NCBI Taxonomy" id="163361"/>
    <lineage>
        <taxon>Bacteria</taxon>
        <taxon>Bacillati</taxon>
        <taxon>Actinomycetota</taxon>
        <taxon>Actinomycetes</taxon>
        <taxon>Kitasatosporales</taxon>
        <taxon>Streptomycetaceae</taxon>
        <taxon>Streptomyces</taxon>
    </lineage>
</organism>
<keyword evidence="3" id="KW-1185">Reference proteome</keyword>
<dbReference type="AlphaFoldDB" id="A0A939FAK8"/>
<dbReference type="EMBL" id="JAFLRJ010000287">
    <property type="protein sequence ID" value="MBO0515470.1"/>
    <property type="molecule type" value="Genomic_DNA"/>
</dbReference>
<comment type="caution">
    <text evidence="2">The sequence shown here is derived from an EMBL/GenBank/DDBJ whole genome shotgun (WGS) entry which is preliminary data.</text>
</comment>
<reference evidence="2" key="1">
    <citation type="submission" date="2021-03" db="EMBL/GenBank/DDBJ databases">
        <title>Streptomyces poriferae sp. nov., a novel marine sponge-derived Actinobacteria species with anti-MRSA activity.</title>
        <authorList>
            <person name="Sandoval-Powers M."/>
            <person name="Kralova S."/>
            <person name="Nguyen G.-S."/>
            <person name="Fawwal D."/>
            <person name="Degnes K."/>
            <person name="Klinkenberg G."/>
            <person name="Sletta H."/>
            <person name="Wentzel A."/>
            <person name="Liles M.R."/>
        </authorList>
    </citation>
    <scope>NUCLEOTIDE SEQUENCE</scope>
    <source>
        <strain evidence="2">DSM 41794</strain>
    </source>
</reference>
<protein>
    <submittedName>
        <fullName evidence="2">Uncharacterized protein</fullName>
    </submittedName>
</protein>
<accession>A0A939FAK8</accession>
<feature type="non-terminal residue" evidence="2">
    <location>
        <position position="114"/>
    </location>
</feature>
<proteinExistence type="predicted"/>
<gene>
    <name evidence="2" type="ORF">J0695_27290</name>
</gene>
<dbReference type="Proteomes" id="UP000664167">
    <property type="component" value="Unassembled WGS sequence"/>
</dbReference>
<name>A0A939FAK8_9ACTN</name>
<evidence type="ECO:0000313" key="2">
    <source>
        <dbReference type="EMBL" id="MBO0515470.1"/>
    </source>
</evidence>
<feature type="region of interest" description="Disordered" evidence="1">
    <location>
        <begin position="89"/>
        <end position="114"/>
    </location>
</feature>
<evidence type="ECO:0000313" key="3">
    <source>
        <dbReference type="Proteomes" id="UP000664167"/>
    </source>
</evidence>